<evidence type="ECO:0000313" key="2">
    <source>
        <dbReference type="EMBL" id="KZF21147.1"/>
    </source>
</evidence>
<organism evidence="2 3">
    <name type="scientific">Xylona heveae (strain CBS 132557 / TC161)</name>
    <dbReference type="NCBI Taxonomy" id="1328760"/>
    <lineage>
        <taxon>Eukaryota</taxon>
        <taxon>Fungi</taxon>
        <taxon>Dikarya</taxon>
        <taxon>Ascomycota</taxon>
        <taxon>Pezizomycotina</taxon>
        <taxon>Xylonomycetes</taxon>
        <taxon>Xylonales</taxon>
        <taxon>Xylonaceae</taxon>
        <taxon>Xylona</taxon>
    </lineage>
</organism>
<evidence type="ECO:0000256" key="1">
    <source>
        <dbReference type="SAM" id="MobiDB-lite"/>
    </source>
</evidence>
<gene>
    <name evidence="2" type="ORF">L228DRAFT_240026</name>
</gene>
<feature type="region of interest" description="Disordered" evidence="1">
    <location>
        <begin position="46"/>
        <end position="87"/>
    </location>
</feature>
<feature type="compositionally biased region" description="Low complexity" evidence="1">
    <location>
        <begin position="114"/>
        <end position="124"/>
    </location>
</feature>
<dbReference type="InParanoid" id="A0A165FM88"/>
<proteinExistence type="predicted"/>
<dbReference type="RefSeq" id="XP_018186702.1">
    <property type="nucleotide sequence ID" value="XM_018331199.1"/>
</dbReference>
<dbReference type="OrthoDB" id="5424391at2759"/>
<sequence length="459" mass="50640">MKPSTILNLRSLAAKINPPLPLNPRESQQLLTLLTSSFRQQLNREHPPFRSETGEHPVQLNGSSPKAASVPKTREHQAKNAGSHYSSLASADRHLESILTNPLLAHGPKRRRASSSGASGQSKGTFSEAQHMVNDPIGWFEEHVASGAATIDMARYCLEAHAKALYSSPDPSVTNGMKNSAAGSKVLQWMQSSGLASSNEFLTKEKFVKAIVPFLVSEGRKDVIWRWLRRPMPSLVSGAPVNVESQSQLALRAKGHLLLTLVKAEISNGGGINAAMQQYLQSVAHRAEIIDDVTPFTWRSSAKLLGPTGRYLTHQMRSSSHNMELRSEHFSAFVTSLRCWASDFELYAASLHAQRSGAPDCTPALRYLRKLSKGSVTEASVKRRKKIVELSLVTARLLLEQNNVPDAARVMDFVRSNFPDELGLRAHDSARELSAAERRDRVEHDETVNLQLLEGLDLR</sequence>
<keyword evidence="3" id="KW-1185">Reference proteome</keyword>
<reference evidence="2 3" key="1">
    <citation type="journal article" date="2016" name="Fungal Biol.">
        <title>The genome of Xylona heveae provides a window into fungal endophytism.</title>
        <authorList>
            <person name="Gazis R."/>
            <person name="Kuo A."/>
            <person name="Riley R."/>
            <person name="LaButti K."/>
            <person name="Lipzen A."/>
            <person name="Lin J."/>
            <person name="Amirebrahimi M."/>
            <person name="Hesse C.N."/>
            <person name="Spatafora J.W."/>
            <person name="Henrissat B."/>
            <person name="Hainaut M."/>
            <person name="Grigoriev I.V."/>
            <person name="Hibbett D.S."/>
        </authorList>
    </citation>
    <scope>NUCLEOTIDE SEQUENCE [LARGE SCALE GENOMIC DNA]</scope>
    <source>
        <strain evidence="2 3">TC161</strain>
    </source>
</reference>
<evidence type="ECO:0000313" key="3">
    <source>
        <dbReference type="Proteomes" id="UP000076632"/>
    </source>
</evidence>
<accession>A0A165FM88</accession>
<feature type="compositionally biased region" description="Basic and acidic residues" evidence="1">
    <location>
        <begin position="46"/>
        <end position="55"/>
    </location>
</feature>
<dbReference type="OMA" id="WIAFLGH"/>
<dbReference type="GeneID" id="28896336"/>
<dbReference type="EMBL" id="KV407461">
    <property type="protein sequence ID" value="KZF21147.1"/>
    <property type="molecule type" value="Genomic_DNA"/>
</dbReference>
<protein>
    <submittedName>
        <fullName evidence="2">Uncharacterized protein</fullName>
    </submittedName>
</protein>
<feature type="region of interest" description="Disordered" evidence="1">
    <location>
        <begin position="102"/>
        <end position="125"/>
    </location>
</feature>
<dbReference type="AlphaFoldDB" id="A0A165FM88"/>
<dbReference type="Proteomes" id="UP000076632">
    <property type="component" value="Unassembled WGS sequence"/>
</dbReference>
<name>A0A165FM88_XYLHT</name>